<evidence type="ECO:0000313" key="5">
    <source>
        <dbReference type="Proteomes" id="UP000002407"/>
    </source>
</evidence>
<feature type="domain" description="Peptidase M16 C-terminal" evidence="3">
    <location>
        <begin position="666"/>
        <end position="843"/>
    </location>
</feature>
<dbReference type="InterPro" id="IPR050361">
    <property type="entry name" value="MPP/UQCRC_Complex"/>
</dbReference>
<dbReference type="HOGENOM" id="CLU_008156_0_0_7"/>
<organism evidence="4 5">
    <name type="scientific">Campylobacter hominis (strain ATCC BAA-381 / DSM 21671 / CCUG 45161 / LMG 19568 / NCTC 13146 / CH001A)</name>
    <dbReference type="NCBI Taxonomy" id="360107"/>
    <lineage>
        <taxon>Bacteria</taxon>
        <taxon>Pseudomonadati</taxon>
        <taxon>Campylobacterota</taxon>
        <taxon>Epsilonproteobacteria</taxon>
        <taxon>Campylobacterales</taxon>
        <taxon>Campylobacteraceae</taxon>
        <taxon>Campylobacter</taxon>
    </lineage>
</organism>
<reference evidence="5" key="1">
    <citation type="submission" date="2007-07" db="EMBL/GenBank/DDBJ databases">
        <title>Complete genome sequence of Campylobacter hominis ATCC BAA-381, a commensal isolated from the human gastrointestinal tract.</title>
        <authorList>
            <person name="Fouts D.E."/>
            <person name="Mongodin E.F."/>
            <person name="Puiu D."/>
            <person name="Sebastian Y."/>
            <person name="Miller W.G."/>
            <person name="Mandrell R.E."/>
            <person name="Nelson K.E."/>
        </authorList>
    </citation>
    <scope>NUCLEOTIDE SEQUENCE [LARGE SCALE GENOMIC DNA]</scope>
    <source>
        <strain evidence="5">ATCC BAA-381 / LMG 19568 / NCTC 13146 / CH001A</strain>
    </source>
</reference>
<feature type="domain" description="Peptidase M16 C-terminal" evidence="3">
    <location>
        <begin position="198"/>
        <end position="376"/>
    </location>
</feature>
<keyword evidence="5" id="KW-1185">Reference proteome</keyword>
<evidence type="ECO:0000259" key="2">
    <source>
        <dbReference type="Pfam" id="PF00675"/>
    </source>
</evidence>
<dbReference type="STRING" id="360107.CHAB381_1711"/>
<dbReference type="Pfam" id="PF05193">
    <property type="entry name" value="Peptidase_M16_C"/>
    <property type="match status" value="2"/>
</dbReference>
<dbReference type="Proteomes" id="UP000002407">
    <property type="component" value="Chromosome"/>
</dbReference>
<keyword evidence="4" id="KW-0378">Hydrolase</keyword>
<protein>
    <submittedName>
        <fullName evidence="4">Putative zinc protease</fullName>
    </submittedName>
</protein>
<evidence type="ECO:0000256" key="1">
    <source>
        <dbReference type="ARBA" id="ARBA00007261"/>
    </source>
</evidence>
<dbReference type="GO" id="GO:0008233">
    <property type="term" value="F:peptidase activity"/>
    <property type="evidence" value="ECO:0007669"/>
    <property type="project" value="UniProtKB-KW"/>
</dbReference>
<evidence type="ECO:0000259" key="3">
    <source>
        <dbReference type="Pfam" id="PF05193"/>
    </source>
</evidence>
<keyword evidence="4" id="KW-0645">Protease</keyword>
<gene>
    <name evidence="4" type="ordered locus">CHAB381_1711</name>
</gene>
<name>A7I3Y2_CAMHC</name>
<dbReference type="InterPro" id="IPR011765">
    <property type="entry name" value="Pept_M16_N"/>
</dbReference>
<dbReference type="eggNOG" id="COG0612">
    <property type="taxonomic scope" value="Bacteria"/>
</dbReference>
<dbReference type="EMBL" id="CP000776">
    <property type="protein sequence ID" value="ABS51349.1"/>
    <property type="molecule type" value="Genomic_DNA"/>
</dbReference>
<dbReference type="Pfam" id="PF00675">
    <property type="entry name" value="Peptidase_M16"/>
    <property type="match status" value="1"/>
</dbReference>
<dbReference type="GO" id="GO:0006508">
    <property type="term" value="P:proteolysis"/>
    <property type="evidence" value="ECO:0007669"/>
    <property type="project" value="UniProtKB-KW"/>
</dbReference>
<comment type="similarity">
    <text evidence="1">Belongs to the peptidase M16 family.</text>
</comment>
<dbReference type="PANTHER" id="PTHR11851:SF49">
    <property type="entry name" value="MITOCHONDRIAL-PROCESSING PEPTIDASE SUBUNIT ALPHA"/>
    <property type="match status" value="1"/>
</dbReference>
<dbReference type="KEGG" id="cha:CHAB381_1711"/>
<dbReference type="PANTHER" id="PTHR11851">
    <property type="entry name" value="METALLOPROTEASE"/>
    <property type="match status" value="1"/>
</dbReference>
<dbReference type="GO" id="GO:0046872">
    <property type="term" value="F:metal ion binding"/>
    <property type="evidence" value="ECO:0007669"/>
    <property type="project" value="InterPro"/>
</dbReference>
<evidence type="ECO:0000313" key="4">
    <source>
        <dbReference type="EMBL" id="ABS51349.1"/>
    </source>
</evidence>
<dbReference type="Gene3D" id="3.30.830.10">
    <property type="entry name" value="Metalloenzyme, LuxS/M16 peptidase-like"/>
    <property type="match status" value="4"/>
</dbReference>
<sequence length="915" mass="105701">MRKILIFLFFITAIFGEDMKFKTDENLLHGSLENRLNYYIFKNQTPKNSAEIYMYVKAGSTNENDDEQGLAHFSEHMMFNGTKDFNKNELITKLESLGVKFGAELNGATSFDKTFYKIHIKNEGENIATALKVLRNMAFDGLFLQSDIDGEKGIIIEEERMRNGVGMRIFKQEIPYLFGKSIYSKRLPIGKMDIIKSATDEKLRNFYHKNYKPENISLICVGDFDEKVVKNLIKAEFSRDIKGAENLAPNRKIDFFNRFVLFNVYDNEIQNESVNVYFEDKFRGGIVDFESFKENIKMQYIRRLIDLISERRNANNESFYKIGFDNSNLFNQKELNIFTKNVLNGDFKGATSDIFSIMNGVRKFGFSKQDFDGAKSEFLSQNESFYAAKNTQNNSFYLHKIAQFLDDKSVILSNEDSYKFTKIALNEITLEDVNEKFRQITGNGGILVELISQKKLNEKESDYAKFLLAKPYDTQNLQKLPSALIDDSNLSVQKPIGEKSENGINIFEFANGVKVAHKEISDKKDEIYISAFKKGGFSNFENTKIARLAVMISNESGLGGFNNYETNIITANENFSLNKSLNDICVEYNSLSSKKDVSNALKAIFADIKNAKIDENATSRFRRVWIDENRKNMQNADFKFVKELNDFMWQNDPKKTYISENDVRNFTNRDLQKFLDENFKSAGFDFVIVGDISKNEVKKLAGKYIANLDGTQKRSEISDDGIRAISGRQNFKRKYLKENIAKTQIFLRNETKFSLKEAYILNALSEILNVKMRELVREENSLVYNISSGVKFKKLPYSEAVTVISFSSEPKNVDKIVQFLYSIFDELKTQKVNEKYLENFKKQKNVELAKNFQNPEFLQNMIKNSIILDEPFLNLEELEKLIQSINTDDIMRAAKVYLDTKNFLISTNTFEKTKF</sequence>
<dbReference type="InterPro" id="IPR007863">
    <property type="entry name" value="Peptidase_M16_C"/>
</dbReference>
<accession>A7I3Y2</accession>
<dbReference type="SUPFAM" id="SSF63411">
    <property type="entry name" value="LuxS/MPP-like metallohydrolase"/>
    <property type="match status" value="3"/>
</dbReference>
<dbReference type="AlphaFoldDB" id="A7I3Y2"/>
<proteinExistence type="inferred from homology"/>
<dbReference type="RefSeq" id="WP_012109530.1">
    <property type="nucleotide sequence ID" value="NC_009714.1"/>
</dbReference>
<feature type="domain" description="Peptidase M16 N-terminal" evidence="2">
    <location>
        <begin position="41"/>
        <end position="158"/>
    </location>
</feature>
<dbReference type="InterPro" id="IPR011249">
    <property type="entry name" value="Metalloenz_LuxS/M16"/>
</dbReference>